<evidence type="ECO:0000313" key="1">
    <source>
        <dbReference type="EMBL" id="KAI0069297.1"/>
    </source>
</evidence>
<comment type="caution">
    <text evidence="1">The sequence shown here is derived from an EMBL/GenBank/DDBJ whole genome shotgun (WGS) entry which is preliminary data.</text>
</comment>
<sequence>MSYSTKFIRYGGWLPAHPEIHTSFLAKHVKLARKAVFSDAPVAHIPPVEAFKDAIEGDPVMKFLFDQIFLQVSSKNTVPDFETLLFMLDHILPSAPAYQIATDPQGNPIGEPIGVPIYLIFDLLSNTAAAYDLFRLPKFNAALKKLLDFWGAYLSDPTKDSNAVLNTGEEGWFSQPAIRRLETNLGTLSFSQTYITPDPNADNRGYATWDDFFTRAFQSGVRPVDAAENPTLIHSACESTVYRMAPDVSAHDQFWLKGQKYSLYDMLNRDEEMAAYFNGGTVYQAFLSPLDFHRWHAPLNGIIEKIVRLDGTYYAVLPDEGAAADDPDLPEGSPYGAIIRSQSFITITAARALIYIRADNPDIGLMCFVGVGMVEVSTCEVTVKEGQRVRTGDQLGMFHFGGSTHALVFGPQIDVKFADHVAVDKHIWVNSIIAQVTPK</sequence>
<evidence type="ECO:0000313" key="2">
    <source>
        <dbReference type="Proteomes" id="UP000814140"/>
    </source>
</evidence>
<dbReference type="Proteomes" id="UP000814140">
    <property type="component" value="Unassembled WGS sequence"/>
</dbReference>
<protein>
    <submittedName>
        <fullName evidence="1">Phosphatidylserine decarboxylase</fullName>
    </submittedName>
</protein>
<accession>A0ACB8TLI4</accession>
<keyword evidence="2" id="KW-1185">Reference proteome</keyword>
<reference evidence="1" key="2">
    <citation type="journal article" date="2022" name="New Phytol.">
        <title>Evolutionary transition to the ectomycorrhizal habit in the genomes of a hyperdiverse lineage of mushroom-forming fungi.</title>
        <authorList>
            <person name="Looney B."/>
            <person name="Miyauchi S."/>
            <person name="Morin E."/>
            <person name="Drula E."/>
            <person name="Courty P.E."/>
            <person name="Kohler A."/>
            <person name="Kuo A."/>
            <person name="LaButti K."/>
            <person name="Pangilinan J."/>
            <person name="Lipzen A."/>
            <person name="Riley R."/>
            <person name="Andreopoulos W."/>
            <person name="He G."/>
            <person name="Johnson J."/>
            <person name="Nolan M."/>
            <person name="Tritt A."/>
            <person name="Barry K.W."/>
            <person name="Grigoriev I.V."/>
            <person name="Nagy L.G."/>
            <person name="Hibbett D."/>
            <person name="Henrissat B."/>
            <person name="Matheny P.B."/>
            <person name="Labbe J."/>
            <person name="Martin F.M."/>
        </authorList>
    </citation>
    <scope>NUCLEOTIDE SEQUENCE</scope>
    <source>
        <strain evidence="1">HHB10654</strain>
    </source>
</reference>
<reference evidence="1" key="1">
    <citation type="submission" date="2021-03" db="EMBL/GenBank/DDBJ databases">
        <authorList>
            <consortium name="DOE Joint Genome Institute"/>
            <person name="Ahrendt S."/>
            <person name="Looney B.P."/>
            <person name="Miyauchi S."/>
            <person name="Morin E."/>
            <person name="Drula E."/>
            <person name="Courty P.E."/>
            <person name="Chicoki N."/>
            <person name="Fauchery L."/>
            <person name="Kohler A."/>
            <person name="Kuo A."/>
            <person name="Labutti K."/>
            <person name="Pangilinan J."/>
            <person name="Lipzen A."/>
            <person name="Riley R."/>
            <person name="Andreopoulos W."/>
            <person name="He G."/>
            <person name="Johnson J."/>
            <person name="Barry K.W."/>
            <person name="Grigoriev I.V."/>
            <person name="Nagy L."/>
            <person name="Hibbett D."/>
            <person name="Henrissat B."/>
            <person name="Matheny P.B."/>
            <person name="Labbe J."/>
            <person name="Martin F."/>
        </authorList>
    </citation>
    <scope>NUCLEOTIDE SEQUENCE</scope>
    <source>
        <strain evidence="1">HHB10654</strain>
    </source>
</reference>
<dbReference type="EMBL" id="MU277187">
    <property type="protein sequence ID" value="KAI0069297.1"/>
    <property type="molecule type" value="Genomic_DNA"/>
</dbReference>
<name>A0ACB8TLI4_9AGAM</name>
<gene>
    <name evidence="1" type="ORF">BV25DRAFT_1791980</name>
</gene>
<organism evidence="1 2">
    <name type="scientific">Artomyces pyxidatus</name>
    <dbReference type="NCBI Taxonomy" id="48021"/>
    <lineage>
        <taxon>Eukaryota</taxon>
        <taxon>Fungi</taxon>
        <taxon>Dikarya</taxon>
        <taxon>Basidiomycota</taxon>
        <taxon>Agaricomycotina</taxon>
        <taxon>Agaricomycetes</taxon>
        <taxon>Russulales</taxon>
        <taxon>Auriscalpiaceae</taxon>
        <taxon>Artomyces</taxon>
    </lineage>
</organism>
<proteinExistence type="predicted"/>